<reference evidence="3" key="2">
    <citation type="submission" date="2023-01" db="EMBL/GenBank/DDBJ databases">
        <authorList>
            <person name="Sun Q."/>
            <person name="Evtushenko L."/>
        </authorList>
    </citation>
    <scope>NUCLEOTIDE SEQUENCE</scope>
    <source>
        <strain evidence="3">VKM Ac-2007</strain>
    </source>
</reference>
<sequence length="202" mass="21045">MIRRIMVLLTVVFVVVGGTTTGALAQPELNEQDKKFLVQAHRSNLAEILSAKLAERKSSNDTLKDIAQKLITDHTKLDDAVKQAAQKAGVELPQQPGPKQRAALEALARLDGAAFDTGWVRAQIAGHRQTLSNINNELQDGSSAEVKKLASEAKPIVQGHLEMLEKARGGGGGGNGGGGGGEEPSPQSTPTGGVTPSGMPTG</sequence>
<evidence type="ECO:0000256" key="1">
    <source>
        <dbReference type="SAM" id="MobiDB-lite"/>
    </source>
</evidence>
<organism evidence="3 4">
    <name type="scientific">Streptosporangium carneum</name>
    <dbReference type="NCBI Taxonomy" id="47481"/>
    <lineage>
        <taxon>Bacteria</taxon>
        <taxon>Bacillati</taxon>
        <taxon>Actinomycetota</taxon>
        <taxon>Actinomycetes</taxon>
        <taxon>Streptosporangiales</taxon>
        <taxon>Streptosporangiaceae</taxon>
        <taxon>Streptosporangium</taxon>
    </lineage>
</organism>
<dbReference type="Pfam" id="PF13628">
    <property type="entry name" value="DUF4142"/>
    <property type="match status" value="1"/>
</dbReference>
<gene>
    <name evidence="3" type="ORF">GCM10017600_56700</name>
</gene>
<reference evidence="3" key="1">
    <citation type="journal article" date="2014" name="Int. J. Syst. Evol. Microbiol.">
        <title>Complete genome sequence of Corynebacterium casei LMG S-19264T (=DSM 44701T), isolated from a smear-ripened cheese.</title>
        <authorList>
            <consortium name="US DOE Joint Genome Institute (JGI-PGF)"/>
            <person name="Walter F."/>
            <person name="Albersmeier A."/>
            <person name="Kalinowski J."/>
            <person name="Ruckert C."/>
        </authorList>
    </citation>
    <scope>NUCLEOTIDE SEQUENCE</scope>
    <source>
        <strain evidence="3">VKM Ac-2007</strain>
    </source>
</reference>
<dbReference type="PANTHER" id="PTHR38593:SF1">
    <property type="entry name" value="BLR2558 PROTEIN"/>
    <property type="match status" value="1"/>
</dbReference>
<accession>A0A9W6I6E7</accession>
<feature type="domain" description="DUF4142" evidence="2">
    <location>
        <begin position="32"/>
        <end position="166"/>
    </location>
</feature>
<name>A0A9W6I6E7_9ACTN</name>
<dbReference type="Gene3D" id="1.20.1260.10">
    <property type="match status" value="1"/>
</dbReference>
<dbReference type="RefSeq" id="WP_271220598.1">
    <property type="nucleotide sequence ID" value="NZ_BAAAVD010000004.1"/>
</dbReference>
<dbReference type="InterPro" id="IPR012347">
    <property type="entry name" value="Ferritin-like"/>
</dbReference>
<feature type="region of interest" description="Disordered" evidence="1">
    <location>
        <begin position="162"/>
        <end position="202"/>
    </location>
</feature>
<evidence type="ECO:0000313" key="3">
    <source>
        <dbReference type="EMBL" id="GLK12261.1"/>
    </source>
</evidence>
<feature type="compositionally biased region" description="Polar residues" evidence="1">
    <location>
        <begin position="185"/>
        <end position="202"/>
    </location>
</feature>
<feature type="compositionally biased region" description="Gly residues" evidence="1">
    <location>
        <begin position="169"/>
        <end position="182"/>
    </location>
</feature>
<dbReference type="Proteomes" id="UP001143474">
    <property type="component" value="Unassembled WGS sequence"/>
</dbReference>
<dbReference type="AlphaFoldDB" id="A0A9W6I6E7"/>
<evidence type="ECO:0000313" key="4">
    <source>
        <dbReference type="Proteomes" id="UP001143474"/>
    </source>
</evidence>
<dbReference type="EMBL" id="BSEV01000015">
    <property type="protein sequence ID" value="GLK12261.1"/>
    <property type="molecule type" value="Genomic_DNA"/>
</dbReference>
<protein>
    <recommendedName>
        <fullName evidence="2">DUF4142 domain-containing protein</fullName>
    </recommendedName>
</protein>
<evidence type="ECO:0000259" key="2">
    <source>
        <dbReference type="Pfam" id="PF13628"/>
    </source>
</evidence>
<proteinExistence type="predicted"/>
<comment type="caution">
    <text evidence="3">The sequence shown here is derived from an EMBL/GenBank/DDBJ whole genome shotgun (WGS) entry which is preliminary data.</text>
</comment>
<dbReference type="InterPro" id="IPR025419">
    <property type="entry name" value="DUF4142"/>
</dbReference>
<dbReference type="PANTHER" id="PTHR38593">
    <property type="entry name" value="BLR2558 PROTEIN"/>
    <property type="match status" value="1"/>
</dbReference>
<keyword evidence="4" id="KW-1185">Reference proteome</keyword>